<dbReference type="PANTHER" id="PTHR31084">
    <property type="entry name" value="ALPHA-L-FUCOSIDASE 2"/>
    <property type="match status" value="1"/>
</dbReference>
<evidence type="ECO:0000259" key="2">
    <source>
        <dbReference type="Pfam" id="PF21307"/>
    </source>
</evidence>
<keyword evidence="4" id="KW-0378">Hydrolase</keyword>
<keyword evidence="5" id="KW-1185">Reference proteome</keyword>
<evidence type="ECO:0000313" key="4">
    <source>
        <dbReference type="EMBL" id="TFE30085.1"/>
    </source>
</evidence>
<feature type="domain" description="Alpha fucosidase A-like C-terminal" evidence="2">
    <location>
        <begin position="690"/>
        <end position="782"/>
    </location>
</feature>
<dbReference type="EMBL" id="SOMN01000003">
    <property type="protein sequence ID" value="TFE30085.1"/>
    <property type="molecule type" value="Genomic_DNA"/>
</dbReference>
<proteinExistence type="predicted"/>
<dbReference type="InterPro" id="IPR008928">
    <property type="entry name" value="6-hairpin_glycosidase_sf"/>
</dbReference>
<dbReference type="FunFam" id="1.50.10.10:FF:000028">
    <property type="entry name" value="Alpha-L-fucosidase 2"/>
    <property type="match status" value="1"/>
</dbReference>
<gene>
    <name evidence="4" type="ORF">E2980_04850</name>
</gene>
<feature type="domain" description="Glycosyl hydrolase family 95 N-terminal" evidence="1">
    <location>
        <begin position="11"/>
        <end position="257"/>
    </location>
</feature>
<sequence>MGERSHNEWKLWYKQPAAEWEEALPIGNGRLGGMVFGGTEVERIALNDDTLWAGFPRDTINYEARRYLDRARALIFDGQNVEAQKLIEAKMLGRDCEPYLPLGNLLLSRVGGTVPYSDYRRELSLADGLVTVSYRSGQTRISGEYFASVPDQVICVRYIAQEGLLNMDFTFDSPLRCATRAEGNALVMTGRAPSHVSENYRGDHPASVMYEEGLGMPYEAHARIESDGLVHSGEKQLEVRNANVITIYLAAATGFVDYNSNPIGDGISDRCCKTLDSAAGLGYEKVKKRHIEEHRSLFDRVDLRLGANDQTDRINIPTDLRLSAYKETKEDPGLESLYFHYGRYLLMASSRPGTEPANLQGIWNPHVQPPWHSDYTVNINTEMNYWLAEVCNLSECQLPLFDMLDDLSKSGRRTAEIHYGCRGWATNHNVDIWRMTTPTGGSACWAFWPLGGAWMVRHLWDRYLFDLDTDFLRERAYPLMKGAALFCLDWLIEGPDGKWVTNPSTSPENAFLTSDGQTCNVTQASTMDIMIIRELFKNCLEAARILGMNDDFQLEIGNAMEKLPSYKIGRHGQIQEWYEDYEEAELGHRHISHLYGLHPSDQIHEGTPELFEAARVTLERRLAHGGGHTGWSCAWLINQFARLKDTKQAYASVQTLLTHSTYPNLFDAHPPFQIDGNFGGTAGIAEMLLQSHLGVIELLPALPEAWPEGRVSGLKARGGFIIGMEWKDDRLVEAFVLSVKGGKCNIRYAKARTDIIITTEEGAAVPAVDGAFESEAGVKYRIRIQ</sequence>
<dbReference type="InterPro" id="IPR049053">
    <property type="entry name" value="AFCA-like_C"/>
</dbReference>
<dbReference type="GO" id="GO:0005975">
    <property type="term" value="P:carbohydrate metabolic process"/>
    <property type="evidence" value="ECO:0007669"/>
    <property type="project" value="InterPro"/>
</dbReference>
<dbReference type="Gene3D" id="1.50.10.10">
    <property type="match status" value="1"/>
</dbReference>
<dbReference type="InterPro" id="IPR016518">
    <property type="entry name" value="Alpha-L-fucosidase"/>
</dbReference>
<dbReference type="Pfam" id="PF14498">
    <property type="entry name" value="Glyco_hyd_65N_2"/>
    <property type="match status" value="1"/>
</dbReference>
<dbReference type="PANTHER" id="PTHR31084:SF0">
    <property type="entry name" value="ALPHA-L-FUCOSIDASE 2"/>
    <property type="match status" value="1"/>
</dbReference>
<dbReference type="InterPro" id="IPR012341">
    <property type="entry name" value="6hp_glycosidase-like_sf"/>
</dbReference>
<dbReference type="AlphaFoldDB" id="A0A4Y8M4N7"/>
<reference evidence="4 5" key="1">
    <citation type="submission" date="2019-03" db="EMBL/GenBank/DDBJ databases">
        <title>Cohnella endophytica sp. nov., a novel endophytic bacterium isolated from bark of Sonneratia apetala.</title>
        <authorList>
            <person name="Tuo L."/>
        </authorList>
    </citation>
    <scope>NUCLEOTIDE SEQUENCE [LARGE SCALE GENOMIC DNA]</scope>
    <source>
        <strain evidence="4 5">CCTCC AB 208254</strain>
    </source>
</reference>
<dbReference type="Pfam" id="PF22124">
    <property type="entry name" value="Glyco_hydro_95_cat"/>
    <property type="match status" value="1"/>
</dbReference>
<evidence type="ECO:0000259" key="1">
    <source>
        <dbReference type="Pfam" id="PF14498"/>
    </source>
</evidence>
<dbReference type="OrthoDB" id="9802600at2"/>
<dbReference type="RefSeq" id="WP_135150997.1">
    <property type="nucleotide sequence ID" value="NZ_SOMN01000003.1"/>
</dbReference>
<organism evidence="4 5">
    <name type="scientific">Cohnella luojiensis</name>
    <dbReference type="NCBI Taxonomy" id="652876"/>
    <lineage>
        <taxon>Bacteria</taxon>
        <taxon>Bacillati</taxon>
        <taxon>Bacillota</taxon>
        <taxon>Bacilli</taxon>
        <taxon>Bacillales</taxon>
        <taxon>Paenibacillaceae</taxon>
        <taxon>Cohnella</taxon>
    </lineage>
</organism>
<evidence type="ECO:0000313" key="5">
    <source>
        <dbReference type="Proteomes" id="UP000297900"/>
    </source>
</evidence>
<dbReference type="Gene3D" id="2.70.98.50">
    <property type="entry name" value="putative glycoside hydrolase family protein from bacillus halodurans"/>
    <property type="match status" value="1"/>
</dbReference>
<dbReference type="InterPro" id="IPR054363">
    <property type="entry name" value="GH95_cat"/>
</dbReference>
<dbReference type="Proteomes" id="UP000297900">
    <property type="component" value="Unassembled WGS sequence"/>
</dbReference>
<dbReference type="InterPro" id="IPR027414">
    <property type="entry name" value="GH95_N_dom"/>
</dbReference>
<dbReference type="Pfam" id="PF21307">
    <property type="entry name" value="Glyco_hydro_95_C"/>
    <property type="match status" value="1"/>
</dbReference>
<evidence type="ECO:0000259" key="3">
    <source>
        <dbReference type="Pfam" id="PF22124"/>
    </source>
</evidence>
<dbReference type="PIRSF" id="PIRSF007663">
    <property type="entry name" value="UCP007663"/>
    <property type="match status" value="1"/>
</dbReference>
<comment type="caution">
    <text evidence="4">The sequence shown here is derived from an EMBL/GenBank/DDBJ whole genome shotgun (WGS) entry which is preliminary data.</text>
</comment>
<protein>
    <submittedName>
        <fullName evidence="4">Glycoside hydrolase family 95 protein</fullName>
    </submittedName>
</protein>
<name>A0A4Y8M4N7_9BACL</name>
<dbReference type="GO" id="GO:0004560">
    <property type="term" value="F:alpha-L-fucosidase activity"/>
    <property type="evidence" value="ECO:0007669"/>
    <property type="project" value="InterPro"/>
</dbReference>
<feature type="domain" description="Glycosyl hydrolase family 95 catalytic" evidence="3">
    <location>
        <begin position="282"/>
        <end position="688"/>
    </location>
</feature>
<accession>A0A4Y8M4N7</accession>
<dbReference type="SUPFAM" id="SSF48208">
    <property type="entry name" value="Six-hairpin glycosidases"/>
    <property type="match status" value="1"/>
</dbReference>